<feature type="compositionally biased region" description="Basic and acidic residues" evidence="1">
    <location>
        <begin position="5486"/>
        <end position="5497"/>
    </location>
</feature>
<feature type="compositionally biased region" description="Basic and acidic residues" evidence="1">
    <location>
        <begin position="1091"/>
        <end position="1108"/>
    </location>
</feature>
<feature type="compositionally biased region" description="Basic and acidic residues" evidence="1">
    <location>
        <begin position="2935"/>
        <end position="2981"/>
    </location>
</feature>
<feature type="compositionally biased region" description="Basic and acidic residues" evidence="1">
    <location>
        <begin position="1576"/>
        <end position="1591"/>
    </location>
</feature>
<feature type="region of interest" description="Disordered" evidence="1">
    <location>
        <begin position="1683"/>
        <end position="1854"/>
    </location>
</feature>
<feature type="compositionally biased region" description="Basic and acidic residues" evidence="1">
    <location>
        <begin position="508"/>
        <end position="518"/>
    </location>
</feature>
<feature type="compositionally biased region" description="Basic residues" evidence="1">
    <location>
        <begin position="6320"/>
        <end position="6332"/>
    </location>
</feature>
<feature type="region of interest" description="Disordered" evidence="1">
    <location>
        <begin position="2787"/>
        <end position="3057"/>
    </location>
</feature>
<feature type="region of interest" description="Disordered" evidence="1">
    <location>
        <begin position="896"/>
        <end position="947"/>
    </location>
</feature>
<feature type="compositionally biased region" description="Basic and acidic residues" evidence="1">
    <location>
        <begin position="234"/>
        <end position="274"/>
    </location>
</feature>
<feature type="compositionally biased region" description="Basic and acidic residues" evidence="1">
    <location>
        <begin position="2858"/>
        <end position="2867"/>
    </location>
</feature>
<feature type="compositionally biased region" description="Basic and acidic residues" evidence="1">
    <location>
        <begin position="4274"/>
        <end position="4284"/>
    </location>
</feature>
<feature type="compositionally biased region" description="Basic and acidic residues" evidence="1">
    <location>
        <begin position="4195"/>
        <end position="4229"/>
    </location>
</feature>
<feature type="region of interest" description="Disordered" evidence="1">
    <location>
        <begin position="3372"/>
        <end position="3441"/>
    </location>
</feature>
<feature type="compositionally biased region" description="Basic and acidic residues" evidence="1">
    <location>
        <begin position="4726"/>
        <end position="4758"/>
    </location>
</feature>
<feature type="compositionally biased region" description="Basic and acidic residues" evidence="1">
    <location>
        <begin position="5748"/>
        <end position="5781"/>
    </location>
</feature>
<feature type="compositionally biased region" description="Basic and acidic residues" evidence="1">
    <location>
        <begin position="3517"/>
        <end position="3545"/>
    </location>
</feature>
<feature type="compositionally biased region" description="Basic and acidic residues" evidence="1">
    <location>
        <begin position="481"/>
        <end position="494"/>
    </location>
</feature>
<feature type="region of interest" description="Disordered" evidence="1">
    <location>
        <begin position="6214"/>
        <end position="6294"/>
    </location>
</feature>
<feature type="compositionally biased region" description="Polar residues" evidence="1">
    <location>
        <begin position="5672"/>
        <end position="5682"/>
    </location>
</feature>
<feature type="compositionally biased region" description="Polar residues" evidence="1">
    <location>
        <begin position="5339"/>
        <end position="5351"/>
    </location>
</feature>
<feature type="region of interest" description="Disordered" evidence="1">
    <location>
        <begin position="972"/>
        <end position="1265"/>
    </location>
</feature>
<feature type="compositionally biased region" description="Basic and acidic residues" evidence="1">
    <location>
        <begin position="4389"/>
        <end position="4398"/>
    </location>
</feature>
<feature type="compositionally biased region" description="Basic and acidic residues" evidence="1">
    <location>
        <begin position="972"/>
        <end position="993"/>
    </location>
</feature>
<feature type="compositionally biased region" description="Basic and acidic residues" evidence="1">
    <location>
        <begin position="862"/>
        <end position="873"/>
    </location>
</feature>
<feature type="compositionally biased region" description="Basic and acidic residues" evidence="1">
    <location>
        <begin position="1697"/>
        <end position="1726"/>
    </location>
</feature>
<feature type="compositionally biased region" description="Basic and acidic residues" evidence="1">
    <location>
        <begin position="4949"/>
        <end position="4958"/>
    </location>
</feature>
<feature type="compositionally biased region" description="Basic and acidic residues" evidence="1">
    <location>
        <begin position="3373"/>
        <end position="3392"/>
    </location>
</feature>
<feature type="compositionally biased region" description="Polar residues" evidence="1">
    <location>
        <begin position="1065"/>
        <end position="1076"/>
    </location>
</feature>
<dbReference type="Proteomes" id="UP001324115">
    <property type="component" value="Unassembled WGS sequence"/>
</dbReference>
<feature type="region of interest" description="Disordered" evidence="1">
    <location>
        <begin position="4364"/>
        <end position="4402"/>
    </location>
</feature>
<feature type="compositionally biased region" description="Basic and acidic residues" evidence="1">
    <location>
        <begin position="5032"/>
        <end position="5044"/>
    </location>
</feature>
<feature type="compositionally biased region" description="Basic and acidic residues" evidence="1">
    <location>
        <begin position="3700"/>
        <end position="3734"/>
    </location>
</feature>
<feature type="compositionally biased region" description="Basic and acidic residues" evidence="1">
    <location>
        <begin position="1940"/>
        <end position="2009"/>
    </location>
</feature>
<feature type="region of interest" description="Disordered" evidence="1">
    <location>
        <begin position="790"/>
        <end position="873"/>
    </location>
</feature>
<feature type="region of interest" description="Disordered" evidence="1">
    <location>
        <begin position="4174"/>
        <end position="4238"/>
    </location>
</feature>
<feature type="region of interest" description="Disordered" evidence="1">
    <location>
        <begin position="5339"/>
        <end position="5365"/>
    </location>
</feature>
<feature type="region of interest" description="Disordered" evidence="1">
    <location>
        <begin position="5129"/>
        <end position="5162"/>
    </location>
</feature>
<feature type="compositionally biased region" description="Basic and acidic residues" evidence="1">
    <location>
        <begin position="4304"/>
        <end position="4328"/>
    </location>
</feature>
<feature type="compositionally biased region" description="Basic and acidic residues" evidence="1">
    <location>
        <begin position="1440"/>
        <end position="1459"/>
    </location>
</feature>
<feature type="region of interest" description="Disordered" evidence="1">
    <location>
        <begin position="3180"/>
        <end position="3248"/>
    </location>
</feature>
<feature type="compositionally biased region" description="Basic and acidic residues" evidence="1">
    <location>
        <begin position="3019"/>
        <end position="3057"/>
    </location>
</feature>
<feature type="compositionally biased region" description="Basic and acidic residues" evidence="1">
    <location>
        <begin position="536"/>
        <end position="547"/>
    </location>
</feature>
<feature type="region of interest" description="Disordered" evidence="1">
    <location>
        <begin position="3670"/>
        <end position="3743"/>
    </location>
</feature>
<feature type="compositionally biased region" description="Basic and acidic residues" evidence="1">
    <location>
        <begin position="2196"/>
        <end position="2219"/>
    </location>
</feature>
<feature type="region of interest" description="Disordered" evidence="1">
    <location>
        <begin position="4825"/>
        <end position="4958"/>
    </location>
</feature>
<feature type="region of interest" description="Disordered" evidence="1">
    <location>
        <begin position="3269"/>
        <end position="3347"/>
    </location>
</feature>
<feature type="region of interest" description="Disordered" evidence="1">
    <location>
        <begin position="4991"/>
        <end position="5046"/>
    </location>
</feature>
<feature type="compositionally biased region" description="Basic and acidic residues" evidence="1">
    <location>
        <begin position="2822"/>
        <end position="2843"/>
    </location>
</feature>
<feature type="compositionally biased region" description="Basic and acidic residues" evidence="1">
    <location>
        <begin position="4917"/>
        <end position="4941"/>
    </location>
</feature>
<feature type="region of interest" description="Disordered" evidence="1">
    <location>
        <begin position="5818"/>
        <end position="5878"/>
    </location>
</feature>
<feature type="compositionally biased region" description="Basic and acidic residues" evidence="1">
    <location>
        <begin position="2600"/>
        <end position="2622"/>
    </location>
</feature>
<feature type="compositionally biased region" description="Basic and acidic residues" evidence="1">
    <location>
        <begin position="4174"/>
        <end position="4185"/>
    </location>
</feature>
<feature type="compositionally biased region" description="Basic and acidic residues" evidence="1">
    <location>
        <begin position="4540"/>
        <end position="4569"/>
    </location>
</feature>
<feature type="compositionally biased region" description="Basic and acidic residues" evidence="1">
    <location>
        <begin position="6271"/>
        <end position="6288"/>
    </location>
</feature>
<feature type="compositionally biased region" description="Basic and acidic residues" evidence="1">
    <location>
        <begin position="4769"/>
        <end position="4781"/>
    </location>
</feature>
<feature type="compositionally biased region" description="Basic and acidic residues" evidence="1">
    <location>
        <begin position="5509"/>
        <end position="5519"/>
    </location>
</feature>
<feature type="region of interest" description="Disordered" evidence="1">
    <location>
        <begin position="3486"/>
        <end position="3545"/>
    </location>
</feature>
<feature type="region of interest" description="Disordered" evidence="1">
    <location>
        <begin position="5287"/>
        <end position="5308"/>
    </location>
</feature>
<feature type="compositionally biased region" description="Basic and acidic residues" evidence="1">
    <location>
        <begin position="1166"/>
        <end position="1216"/>
    </location>
</feature>
<feature type="compositionally biased region" description="Basic and acidic residues" evidence="1">
    <location>
        <begin position="6214"/>
        <end position="6226"/>
    </location>
</feature>
<feature type="compositionally biased region" description="Basic and acidic residues" evidence="1">
    <location>
        <begin position="1813"/>
        <end position="1824"/>
    </location>
</feature>
<feature type="compositionally biased region" description="Basic and acidic residues" evidence="1">
    <location>
        <begin position="1523"/>
        <end position="1538"/>
    </location>
</feature>
<feature type="compositionally biased region" description="Basic and acidic residues" evidence="1">
    <location>
        <begin position="2989"/>
        <end position="3006"/>
    </location>
</feature>
<dbReference type="PANTHER" id="PTHR35511">
    <property type="entry name" value="A-KINASE ANCHOR-LIKE PROTEIN"/>
    <property type="match status" value="1"/>
</dbReference>
<feature type="compositionally biased region" description="Basic and acidic residues" evidence="1">
    <location>
        <begin position="3209"/>
        <end position="3225"/>
    </location>
</feature>
<feature type="compositionally biased region" description="Polar residues" evidence="1">
    <location>
        <begin position="5824"/>
        <end position="5835"/>
    </location>
</feature>
<name>A0AAN7J9X7_QUERU</name>
<feature type="compositionally biased region" description="Basic and acidic residues" evidence="1">
    <location>
        <begin position="5352"/>
        <end position="5364"/>
    </location>
</feature>
<feature type="compositionally biased region" description="Basic and acidic residues" evidence="1">
    <location>
        <begin position="2134"/>
        <end position="2148"/>
    </location>
</feature>
<feature type="compositionally biased region" description="Basic and acidic residues" evidence="1">
    <location>
        <begin position="3274"/>
        <end position="3294"/>
    </location>
</feature>
<feature type="compositionally biased region" description="Basic and acidic residues" evidence="1">
    <location>
        <begin position="5683"/>
        <end position="5698"/>
    </location>
</feature>
<feature type="compositionally biased region" description="Basic and acidic residues" evidence="1">
    <location>
        <begin position="2683"/>
        <end position="2701"/>
    </location>
</feature>
<feature type="compositionally biased region" description="Basic and acidic residues" evidence="1">
    <location>
        <begin position="3233"/>
        <end position="3248"/>
    </location>
</feature>
<feature type="compositionally biased region" description="Polar residues" evidence="1">
    <location>
        <begin position="919"/>
        <end position="935"/>
    </location>
</feature>
<feature type="compositionally biased region" description="Basic and acidic residues" evidence="1">
    <location>
        <begin position="5464"/>
        <end position="5478"/>
    </location>
</feature>
<feature type="region of interest" description="Disordered" evidence="1">
    <location>
        <begin position="3868"/>
        <end position="3936"/>
    </location>
</feature>
<proteinExistence type="predicted"/>
<feature type="compositionally biased region" description="Polar residues" evidence="1">
    <location>
        <begin position="2476"/>
        <end position="2499"/>
    </location>
</feature>
<feature type="region of interest" description="Disordered" evidence="1">
    <location>
        <begin position="1277"/>
        <end position="1615"/>
    </location>
</feature>
<feature type="compositionally biased region" description="Basic and acidic residues" evidence="1">
    <location>
        <begin position="1366"/>
        <end position="1381"/>
    </location>
</feature>
<evidence type="ECO:0008006" key="4">
    <source>
        <dbReference type="Google" id="ProtNLM"/>
    </source>
</evidence>
<reference evidence="2 3" key="1">
    <citation type="journal article" date="2023" name="G3 (Bethesda)">
        <title>A haplotype-resolved chromosome-scale genome for Quercus rubra L. provides insights into the genetics of adaptive traits for red oak species.</title>
        <authorList>
            <person name="Kapoor B."/>
            <person name="Jenkins J."/>
            <person name="Schmutz J."/>
            <person name="Zhebentyayeva T."/>
            <person name="Kuelheim C."/>
            <person name="Coggeshall M."/>
            <person name="Heim C."/>
            <person name="Lasky J.R."/>
            <person name="Leites L."/>
            <person name="Islam-Faridi N."/>
            <person name="Romero-Severson J."/>
            <person name="DeLeo V.L."/>
            <person name="Lucas S.M."/>
            <person name="Lazic D."/>
            <person name="Gailing O."/>
            <person name="Carlson J."/>
            <person name="Staton M."/>
        </authorList>
    </citation>
    <scope>NUCLEOTIDE SEQUENCE [LARGE SCALE GENOMIC DNA]</scope>
    <source>
        <strain evidence="2">Pseudo-F2</strain>
    </source>
</reference>
<feature type="compositionally biased region" description="Basic and acidic residues" evidence="1">
    <location>
        <begin position="1001"/>
        <end position="1010"/>
    </location>
</feature>
<feature type="compositionally biased region" description="Acidic residues" evidence="1">
    <location>
        <begin position="2564"/>
        <end position="2579"/>
    </location>
</feature>
<feature type="compositionally biased region" description="Basic and acidic residues" evidence="1">
    <location>
        <begin position="3799"/>
        <end position="3842"/>
    </location>
</feature>
<feature type="compositionally biased region" description="Polar residues" evidence="1">
    <location>
        <begin position="5716"/>
        <end position="5729"/>
    </location>
</feature>
<gene>
    <name evidence="2" type="ORF">RGQ29_012187</name>
</gene>
<feature type="compositionally biased region" description="Basic and acidic residues" evidence="1">
    <location>
        <begin position="5294"/>
        <end position="5303"/>
    </location>
</feature>
<feature type="compositionally biased region" description="Basic and acidic residues" evidence="1">
    <location>
        <begin position="2276"/>
        <end position="2298"/>
    </location>
</feature>
<feature type="compositionally biased region" description="Basic and acidic residues" evidence="1">
    <location>
        <begin position="2434"/>
        <end position="2475"/>
    </location>
</feature>
<feature type="compositionally biased region" description="Basic and acidic residues" evidence="1">
    <location>
        <begin position="1394"/>
        <end position="1411"/>
    </location>
</feature>
<feature type="region of interest" description="Disordered" evidence="1">
    <location>
        <begin position="6312"/>
        <end position="6345"/>
    </location>
</feature>
<feature type="compositionally biased region" description="Polar residues" evidence="1">
    <location>
        <begin position="6334"/>
        <end position="6345"/>
    </location>
</feature>
<feature type="region of interest" description="Disordered" evidence="1">
    <location>
        <begin position="2063"/>
        <end position="2082"/>
    </location>
</feature>
<feature type="compositionally biased region" description="Basic and acidic residues" evidence="1">
    <location>
        <begin position="2366"/>
        <end position="2379"/>
    </location>
</feature>
<dbReference type="PANTHER" id="PTHR35511:SF2">
    <property type="entry name" value="A-KINASE ANCHOR-LIKE PROTEIN"/>
    <property type="match status" value="1"/>
</dbReference>
<feature type="compositionally biased region" description="Basic and acidic residues" evidence="1">
    <location>
        <begin position="4075"/>
        <end position="4086"/>
    </location>
</feature>
<feature type="region of interest" description="Disordered" evidence="1">
    <location>
        <begin position="4630"/>
        <end position="4651"/>
    </location>
</feature>
<feature type="compositionally biased region" description="Basic and acidic residues" evidence="1">
    <location>
        <begin position="417"/>
        <end position="429"/>
    </location>
</feature>
<feature type="region of interest" description="Disordered" evidence="1">
    <location>
        <begin position="4540"/>
        <end position="4582"/>
    </location>
</feature>
<feature type="region of interest" description="Disordered" evidence="1">
    <location>
        <begin position="407"/>
        <end position="579"/>
    </location>
</feature>
<sequence>MMETGPDISEAISYHGRICQADEITRQAEMVISDDEKQLQKGEKIEAVEEAGIEITEVEEINKKAIPGDKNHDTVNVTGTSSQMAKTEEENLNIEGHETLKDERVHDQHVEVISNQQASIEEIPLSTEKEMKDAQKEEETETVVDKDTLVESSEEVISILEATAVQTSKASVHTKDLTVNNLNKDVETVIDLCTKDETIDKSSTADTTLFQEGLGETKLKGVEYKETEKYSDLVAEEKGPETIRPSEEIGNKDKKDKVMYDRIEDASFSTKEESPNIQNDEGTTLDIGDGDKDKPEKSSVILEQCRASQQEDGPEVGEKIKDTCSTECEEKKQDATELNKQEKDVTSVEDEMQNKNRLDTPFVTEERSQQEVDNSEIFKVDPKIGLENIVMESTKEVTNPNKIFEKFAQADSSASENSKDVENYDKKPDASSGTCEDGMQSKAEDLDVTEASAGETREKEGFTVMVNEDNTSNTDFIEAMKLSKLESKEHEGGPEHNLLQQNEPEKEELERPSNKISEEIETGASRENTQFENPEDSFKEKRQDDKSTATYDTTSVEIPGQKNPPLIDSNEKTESSEAEIQKNNANNLHVTHSLVEETGQVQGKRIDEIFEFEPEEEIQKSTCTSTDEENQAANASEAYKSTEGTVIEHSSAEGTVRMETNITEKLETVYGLESDEKLEVSDAQANIPEVTHKEEAIVTGNDIEEGSLENDRTKVAHSVYIGDKTVEQSLPVRSLTEPAPTLSNEDERSNIILEEVHDGHKIPVPGSGDVNKEQVFEANATFFTPKPIEKETTKIYQDSEKETKISREEDGSLEIMKEGQVNELSPESIGKGPIQDFEEDEKEAYKDEILEKSQPARAGESIAHETNHDESSEEILHASLAKQEEGLQGEVEHLVSTEASAENGDRDTSSVKVTEDNNDNNNIGLAEATGNSAKVTPQGEEDSEEGLQIDETASIVVESPENILIASLVKQKEDLQEEGEKLDSTEAKIKNNDEETYSIKMAEENDENNKLAETTETSVKVTPKGEEDSEHALQHDEPRETKHEFESPEEVLDTSLVNPGKGLQGESTNLTQAETSQQKRDEGISSVKVVADNDRLAETTENKAKATPEGEEDSDQILQKDEPGEGITRETNNGAKIPENIFDPTLVTQEEGLQGESENLAPTEAAIEKRDEDTSYIKVNEDNDDNKQAEGTENSEKVTPEGGEDSEKILQIDEPRQSIVGMETRNVDSPEGEEDSEHALQHDDPRETNHEFESPGEVLDTSLVGKSLQGECMNLAPAETSQEKRDEGISSVKIVVDNDRLVETTESSAKAAPEGEEDSDQILQKDETAEGITHETNNGAVSDPTLVKQEEDLQGESENLAPRTEAAIEKREEESYIKVTEDNDDNEQAEVTENSEKVTPEGGEDSEKILQTDEPGQRIVDMENRNVDSPEGEEDSEQALQRDEPQETNHEFESPREILDTSLVNSGKGLQGESMNQAQAETSQEKRDESITSVKVAVDNDDNDKLAEAIENSAKATPEGEENSEKILQKYEPEEGITHETNNGAEILETISDPPLVKQEEGLQGESENLAPTEAAIEKRDEDTSYIKVVEDNNENGQAEAIENSEKVTPEGGEDSEKILQINEPGQNIVGMENRNVDSPENNLDTLFVKQEEVLLGEGYNSVLTKTSIENSDEDTFSVKVAENNDENNRLAETMEDSVKVTPKGEENSEQVLQKDDPQEKYHNVESPDNILDKSLLNLEEDLHVDGEDLAPTEASIENKDEDSSLVKVAEHKDGNNRQDEARENNADGTPKGEEDSEHVLQKDAVDESIACETDHEVEKHEKALNTPLAKQEECLQGQDENMIPTEASIEKRDGEISSMKIAEGNDGINGVAEAEGNSVKETAKGGEELEPVFQRDANEKLEQLLDVTPEEMEAESSSENMKKTTCMKEEGIIQNLEETSEREQREETETTDDKKEKEAAREKTFDATTSIDKENRELILEEIDSVKDQSPEFNEKETTEENSKDQQECRGLGTTASSIEEEKPNLEEPGIAELPSSSVGEVIVKELKEEVKGPNLEFTEQIGAKDLTEESKSGTLQDSVEPNKNFSTLIIAETSSFVPDIFEKMIKEQILKQEEHTNNDFDSASVIILSEETGLKEAKPEDNEQVKSSDIATEGPATAETDRSNLVNVDIDVQPEKISSLEENRNKGILTVAEGGREKNEHQMEDKAPTKGIGHEVEVATAEKPLDSISEDSFQDSYMTPSKDHEPMIIELSRIVEETLARDETTYANAKTPSRVKETNENLTQKEDESIKSKDVSELFSSYDGKEGVNEEVQKHKDAESHMLPKIQNEKNSYDAKDVGISETGETSDSADQTEVFNTTSVSKGNREHILEENDIVKDQSPAFNEIEATEENSKDDQESSGFETTASHIETEQPNLEEPNITELSSLSVGEVTRKENLKEDESDAMKLKEEVKSPDLELKEQIGVKDLTEESKSGTLQDSAEPNKNIILTSAENSSFVPEVSEKETKEEILKQEEHTNNDFDSASVTFLCEETGLKEAKPENCEQVKSSDIASEAKGPATIETEETNLDNVDIDVQPEEISGLEENRNKEISTVADGGGEKIGHQMEKEEPPRGIGHEVEVTTTEKPIDSISEDSSRDSYVMPLKDHEPITIVVSKTVEETPEKDVIADVNAKTPSSVQETDEKLIQKEDEPIKPKDVSELFSSDNGEEDANEKVQKLKDAESQMPPELQGEKNSYDTEDLEISQSGETSDLADQTEVSKLDTFTHENPSNEASKDIAISTCKDSEKATLEQEDSVQNLEGSLKGDVVEKGTAELKAGARSHECEPTNTKDNDQIAEKNLESADLGQKPDFVSESMNKDQSDDKLPQTNKSQTEKNKDDVQEWNSESVEQKNIGQIEGETERKMEMEPKLEAKDHIHESQKAEDTITAVSTTEKVHDGVKKVNGSEDIREHATDGDSDVKEIHTVSTRDEIAEKEKDSGPESTEYLKTTDPEEHTETTNTKIEEDPTGETETPVTKAPEEEKIPDKSGVEPADVHKGVEDVDESESTREQAIEGESNFKEIHTILAKDEILEKEKDYGLESTECLKAPYSKEQKETVNMNIEEDPIGDTKVLITEAPTKVKIPNEDGLEPVEEHEGLEKVNAYDRKSELKETHAIFARDEILEEVKDHGRDSIEYVRTTDSKEQIETVNTDIEKDPMGESEAPVTKAPEEKIQDEGILRRTDELEGVDESENIKEEATDGDSGLKETHAIFARDEILEEVKDCGPDSVEYVKTTDSKEQIDTMNTDIEKYPMEESEAPVTKAPEEEKIQDEGILEPTDKREGVDKTDESENIKEEATDGDSGLKETHEIFARNEILEEVKDCTPDSIEYVKTTDSKEQKETVNADIKNDPMGESEAPVTKAPEEEKLQDEGILMPTDESEGVDKIDESENIREEATDGDCGLTETHAIFARDEILEEVKDCGPDSIEYVKTADSKEQIEMINTDIEKDPMGESKAPATKAPEEEKLQDEGILMPTDEHKGVGKTNESENIREEVTDGDNGLKETHSIFARDEILEEVKDSGPNSIEYVKTTDSKEQIETVNADIEKDPMGESEAHVTKATEEDKIQDEGILKQTDEREGVDKTDESENFREKATDGDSGLKETHAIFARDEILEEVKDCGPDSIEYVKTTDSKEQIETVNTDIEKDPMGESEALVTKAPEEEKIQDEGILKPTDECEGIDKTDESENNREEAADGGNGLKETHSIFARDEILEEVKDCGPDSIEYVKTTDSKEQIETVNANIEKDPMGESDAPVTKASEEEKIRDEGILKPTDKCEGGDKTDESKNIREETTDGDNGLKETHAIFARDEILEEVKDCGPDSIEYVKTTDSKEQIETVNANIEKDPMGESEAPITKAPEEEKIQDEGILRLTDEHEGVDKTNQSENIIEEATDGDSGFKETHAIFARDEILEEVKDFGPDLIEYVKTTDSKEQIETVNTDIEKDPMVESEAHVTKATEEEKIQDEGILKQTDEREGVDKTDESENIREEATDGDSGLKETHAIFARDEILEEVKDCGPDSIEYVKTTDSKKQIETVNTDIEKDPMGESEAPVTKAPKEEKIQDEGILKLTDEREGVDKTDESENIRDEATDGDNGLKETHAIFARDEIFEEVKDCTPDSIEYVKTIDSKEQIETVNTDIEKDPMGESEAPVTKVPEEEKIQDEGIFKPTDEREGVDKTDESENIREEATDGDSGLKETNAIFARDEIFEEVKDRTPDSIEYVKTIDFKEQLETVNTDIEKDPMGESEAPVTKAPEEEEIQDEGILKPTDKSEGVDKIDESESIREEATDGDSGLTETHAIFARDEILEEVKDSGSESIEYFKEIDSKEHIETQNKGIKEDPTGETEEPVTKASKEENIPDEGSLKLVEVHEGVEKATESENIIEQPVDGVSNLKEIHTISIGDEILEKVNDSGLESIEYLKETDSKEQIETLSTDIEKATLEEKEALAIKAPEEQKIQDEGSLMTADVHEGVEQVDESENIIQQNKDGANDMEEIHTGSTRDEIFENVKESSPKSTEYLKETNSKEQTKAVNMDIGEDTTGEEEGLVKIAEVHEEFEKVNESKNIIEQVKNGESSLKEICTRSTGDEILEKMNDSGPDSTEYPKATDSKEQIITVNKNIEDPTGEMEAPVTKALEEEKMQDEGILKPAGVHEGFEKVDENVHIRQQAIEVKDSGSESNEYIKATDSMEHTETKNMDIKEDTKWEAEVPFIKEPKEENIPDEGSLNPTEAREGVEKFHESENNIEQPVDGVSDLKEIHTKKSIGDEILEKVKNFGPESIKYLKETDSKEHIETLNTNEKDSSSEPEALVTKVPAVEKIQDEGSLNTADAHEGVEQVDESENIIQQNPDGEHYSQEIHTGSTEDEILKNAENSGPKSIDIKEDTREIEASLTKEPKEEKIQDEGSLNPTDGHEGVEKVDRSENIREYAIAGESNLKEIHTTFVGHEILEKVKDSDQKSTEYHRATDSKEQIETVNTDIEEDPIQEMEAPITKAPEEEKIQDEDSLKPANVHEGVEKANGSENIKEQAIDGESGLKEIYTISVGDGILEKDKDFGPESIKYLKETKSEQEIATVNTNIEEDPIGETEATVTKAQEEEKIPDEGSLKAVDGHEGVEKADGSANNREQVIDGESDFKEIHEVSLGDDTLNKVKYCSPESTVYLKATDSEEHIETVNTAIKEDPIEETEVPATRALEEGEEEKIQDESFVKPTNVSVTVTEDEEEKIKEYIKVEEDNFPDNADNAIVIPADSSLGEAQTDDKPVKDTSSDQSLKTINAESCPHAEEVGSMTPEKTSFSLVSQLPNMKHNNIETETVTPEKPDADEETKTVSDAVFQSKYHGVEETNETGQSLRVENLDADRTEEGIKGASGTVLESKSLGTEAVTIDEITADQNLPAGKLEEQLQTPSSELLSWEQEHGPTTIVKETEAIKTKEGEILDDKNISDSSATKATEETCLQKEEQPETLSSTFLSTEQEHRTTTTFKKTEEENIKEVEMLDEKGINNSSAIKATEKACLEQEETKEIAVSKLGLLDGASKLETADKEECEKIKELTSPIEDASNLSFETSEKALETMLDVHSREALINSEEEIQDEGIVKPEGVSITVAKDSFESIKEEIKVDNICDKTENATAEVVTAKPSSVEAQLNDKSTEDTISDDRVETSTRESNPPAEEVASMKLEKTSSNLPSQLLNVATKNEEKESETLENPDANEVEETKTASDAVFESKYEGVKETGETGESSKVEKLDAADIEEMKETSEISSKSKALGLVEVSEDEVIADQTLPAGNLGEQLQPSSSFLSTEEQHGTTVIVKRTEEENMNEVKTPSGEVRKEEGSALDQTSKVEPHVKEEIKYADSPSETDEIIKLTRPIPSNLNFGITEKAFTYVSEVQSHEVLTKSEDINEKHLQTAIPDLNTEESESQCKKTVEANKILKNEVSIEEVTEEQEFAKDAKSVSLGEETIIESHQGYESKSEEYPAEETNKTCKATTDAHQHEALRLSEIIDEGNVSEDIAKTIQVEDRTVENENAAESYLDKVRGETVKETAMKLDLENKSGDTNFTKATAEVMTLEEKEAGIEILQKEGTLDIAEVKEITQNIQQLETTSYAASETKIPGEECPSENTGTIITTAHEDVQPVLQHPIDKALEKVELKVTRPGKSTEADAEVREVECEGEKRIGDLGEILTEKSTSEDSAKISLSDLIHRSKKENLQVTKDLTKEREPAPRKEEKQNQEAETTVDETKKDEEEGDEHKRTDPGYDAPVMVEAAKDIDVKVVHKKHNILSGVGSKVKHSLSKVKKAITGKSSHPKTTSPK</sequence>
<feature type="region of interest" description="Disordered" evidence="1">
    <location>
        <begin position="4075"/>
        <end position="4139"/>
    </location>
</feature>
<feature type="compositionally biased region" description="Basic and acidic residues" evidence="1">
    <location>
        <begin position="790"/>
        <end position="810"/>
    </location>
</feature>
<organism evidence="2 3">
    <name type="scientific">Quercus rubra</name>
    <name type="common">Northern red oak</name>
    <name type="synonym">Quercus borealis</name>
    <dbReference type="NCBI Taxonomy" id="3512"/>
    <lineage>
        <taxon>Eukaryota</taxon>
        <taxon>Viridiplantae</taxon>
        <taxon>Streptophyta</taxon>
        <taxon>Embryophyta</taxon>
        <taxon>Tracheophyta</taxon>
        <taxon>Spermatophyta</taxon>
        <taxon>Magnoliopsida</taxon>
        <taxon>eudicotyledons</taxon>
        <taxon>Gunneridae</taxon>
        <taxon>Pentapetalae</taxon>
        <taxon>rosids</taxon>
        <taxon>fabids</taxon>
        <taxon>Fagales</taxon>
        <taxon>Fagaceae</taxon>
        <taxon>Quercus</taxon>
    </lineage>
</organism>
<feature type="compositionally biased region" description="Polar residues" evidence="1">
    <location>
        <begin position="2401"/>
        <end position="2416"/>
    </location>
</feature>
<feature type="compositionally biased region" description="Basic and acidic residues" evidence="1">
    <location>
        <begin position="3423"/>
        <end position="3437"/>
    </location>
</feature>
<feature type="compositionally biased region" description="Basic and acidic residues" evidence="1">
    <location>
        <begin position="4364"/>
        <end position="4382"/>
    </location>
</feature>
<feature type="region of interest" description="Disordered" evidence="1">
    <location>
        <begin position="2663"/>
        <end position="2756"/>
    </location>
</feature>
<feature type="compositionally biased region" description="Basic and acidic residues" evidence="1">
    <location>
        <begin position="2503"/>
        <end position="2520"/>
    </location>
</feature>
<feature type="compositionally biased region" description="Polar residues" evidence="1">
    <location>
        <begin position="2345"/>
        <end position="2365"/>
    </location>
</feature>
<dbReference type="EMBL" id="JAXUIC010000002">
    <property type="protein sequence ID" value="KAK4603567.1"/>
    <property type="molecule type" value="Genomic_DNA"/>
</dbReference>
<feature type="compositionally biased region" description="Polar residues" evidence="1">
    <location>
        <begin position="1473"/>
        <end position="1482"/>
    </location>
</feature>
<feature type="region of interest" description="Disordered" evidence="1">
    <location>
        <begin position="3781"/>
        <end position="3842"/>
    </location>
</feature>
<feature type="compositionally biased region" description="Basic and acidic residues" evidence="1">
    <location>
        <begin position="4825"/>
        <end position="4842"/>
    </location>
</feature>
<feature type="compositionally biased region" description="Basic and acidic residues" evidence="1">
    <location>
        <begin position="3670"/>
        <end position="3690"/>
    </location>
</feature>
<feature type="compositionally biased region" description="Basic and acidic residues" evidence="1">
    <location>
        <begin position="1237"/>
        <end position="1253"/>
    </location>
</feature>
<feature type="region of interest" description="Disordered" evidence="1">
    <location>
        <begin position="331"/>
        <end position="375"/>
    </location>
</feature>
<feature type="region of interest" description="Disordered" evidence="1">
    <location>
        <begin position="4274"/>
        <end position="4338"/>
    </location>
</feature>
<feature type="compositionally biased region" description="Basic and acidic residues" evidence="1">
    <location>
        <begin position="4991"/>
        <end position="5010"/>
    </location>
</feature>
<keyword evidence="3" id="KW-1185">Reference proteome</keyword>
<feature type="region of interest" description="Disordered" evidence="1">
    <location>
        <begin position="5464"/>
        <end position="5519"/>
    </location>
</feature>
<feature type="compositionally biased region" description="Basic and acidic residues" evidence="1">
    <location>
        <begin position="2305"/>
        <end position="2341"/>
    </location>
</feature>
<feature type="compositionally biased region" description="Polar residues" evidence="1">
    <location>
        <begin position="1011"/>
        <end position="1020"/>
    </location>
</feature>
<evidence type="ECO:0000313" key="2">
    <source>
        <dbReference type="EMBL" id="KAK4603567.1"/>
    </source>
</evidence>
<feature type="compositionally biased region" description="Polar residues" evidence="1">
    <location>
        <begin position="2745"/>
        <end position="2756"/>
    </location>
</feature>
<feature type="compositionally biased region" description="Basic and acidic residues" evidence="1">
    <location>
        <begin position="1757"/>
        <end position="1806"/>
    </location>
</feature>
<feature type="region of interest" description="Disordered" evidence="1">
    <location>
        <begin position="2133"/>
        <end position="2247"/>
    </location>
</feature>
<feature type="compositionally biased region" description="Basic and acidic residues" evidence="1">
    <location>
        <begin position="2901"/>
        <end position="2926"/>
    </location>
</feature>
<feature type="compositionally biased region" description="Basic and acidic residues" evidence="1">
    <location>
        <begin position="4096"/>
        <end position="4139"/>
    </location>
</feature>
<protein>
    <recommendedName>
        <fullName evidence="4">Titin-like</fullName>
    </recommendedName>
</protein>
<feature type="region of interest" description="Disordered" evidence="1">
    <location>
        <begin position="612"/>
        <end position="656"/>
    </location>
</feature>
<feature type="region of interest" description="Disordered" evidence="1">
    <location>
        <begin position="5666"/>
        <end position="5781"/>
    </location>
</feature>
<feature type="compositionally biased region" description="Polar residues" evidence="1">
    <location>
        <begin position="5499"/>
        <end position="5508"/>
    </location>
</feature>
<feature type="compositionally biased region" description="Basic and acidic residues" evidence="1">
    <location>
        <begin position="3898"/>
        <end position="3920"/>
    </location>
</feature>
<comment type="caution">
    <text evidence="2">The sequence shown here is derived from an EMBL/GenBank/DDBJ whole genome shotgun (WGS) entry which is preliminary data.</text>
</comment>
<feature type="compositionally biased region" description="Basic and acidic residues" evidence="1">
    <location>
        <begin position="5131"/>
        <end position="5156"/>
    </location>
</feature>
<feature type="compositionally biased region" description="Basic and acidic residues" evidence="1">
    <location>
        <begin position="3180"/>
        <end position="3199"/>
    </location>
</feature>
<evidence type="ECO:0000313" key="3">
    <source>
        <dbReference type="Proteomes" id="UP001324115"/>
    </source>
</evidence>
<feature type="compositionally biased region" description="Basic and acidic residues" evidence="1">
    <location>
        <begin position="6233"/>
        <end position="6264"/>
    </location>
</feature>
<feature type="compositionally biased region" description="Basic and acidic residues" evidence="1">
    <location>
        <begin position="2714"/>
        <end position="2724"/>
    </location>
</feature>
<evidence type="ECO:0000256" key="1">
    <source>
        <dbReference type="SAM" id="MobiDB-lite"/>
    </source>
</evidence>
<feature type="region of interest" description="Disordered" evidence="1">
    <location>
        <begin position="4710"/>
        <end position="4791"/>
    </location>
</feature>
<feature type="region of interest" description="Disordered" evidence="1">
    <location>
        <begin position="3981"/>
        <end position="4040"/>
    </location>
</feature>
<feature type="region of interest" description="Disordered" evidence="1">
    <location>
        <begin position="3565"/>
        <end position="3643"/>
    </location>
</feature>
<feature type="compositionally biased region" description="Basic and acidic residues" evidence="1">
    <location>
        <begin position="3304"/>
        <end position="3347"/>
    </location>
</feature>
<feature type="compositionally biased region" description="Basic and acidic residues" evidence="1">
    <location>
        <begin position="3571"/>
        <end position="3643"/>
    </location>
</feature>
<feature type="compositionally biased region" description="Basic and acidic residues" evidence="1">
    <location>
        <begin position="1023"/>
        <end position="1046"/>
    </location>
</feature>
<accession>A0AAN7J9X7</accession>
<feature type="compositionally biased region" description="Acidic residues" evidence="1">
    <location>
        <begin position="5738"/>
        <end position="5747"/>
    </location>
</feature>
<feature type="region of interest" description="Disordered" evidence="1">
    <location>
        <begin position="234"/>
        <end position="318"/>
    </location>
</feature>
<feature type="compositionally biased region" description="Polar residues" evidence="1">
    <location>
        <begin position="2884"/>
        <end position="2895"/>
    </location>
</feature>
<feature type="compositionally biased region" description="Basic and acidic residues" evidence="1">
    <location>
        <begin position="1921"/>
        <end position="1932"/>
    </location>
</feature>
<feature type="region of interest" description="Disordered" evidence="1">
    <location>
        <begin position="2265"/>
        <end position="2520"/>
    </location>
</feature>
<feature type="region of interest" description="Disordered" evidence="1">
    <location>
        <begin position="1905"/>
        <end position="2037"/>
    </location>
</feature>
<feature type="compositionally biased region" description="Basic and acidic residues" evidence="1">
    <location>
        <begin position="903"/>
        <end position="915"/>
    </location>
</feature>
<feature type="region of interest" description="Disordered" evidence="1">
    <location>
        <begin position="2541"/>
        <end position="2645"/>
    </location>
</feature>